<proteinExistence type="predicted"/>
<accession>A0A1Q9C531</accession>
<feature type="repeat" description="ANK" evidence="3">
    <location>
        <begin position="860"/>
        <end position="892"/>
    </location>
</feature>
<feature type="region of interest" description="Disordered" evidence="4">
    <location>
        <begin position="621"/>
        <end position="643"/>
    </location>
</feature>
<evidence type="ECO:0000256" key="3">
    <source>
        <dbReference type="PROSITE-ProRule" id="PRU00023"/>
    </source>
</evidence>
<dbReference type="PROSITE" id="PS50088">
    <property type="entry name" value="ANK_REPEAT"/>
    <property type="match status" value="4"/>
</dbReference>
<evidence type="ECO:0000313" key="6">
    <source>
        <dbReference type="Proteomes" id="UP000186817"/>
    </source>
</evidence>
<keyword evidence="2 3" id="KW-0040">ANK repeat</keyword>
<dbReference type="InterPro" id="IPR002110">
    <property type="entry name" value="Ankyrin_rpt"/>
</dbReference>
<keyword evidence="6" id="KW-1185">Reference proteome</keyword>
<feature type="region of interest" description="Disordered" evidence="4">
    <location>
        <begin position="917"/>
        <end position="949"/>
    </location>
</feature>
<feature type="repeat" description="ANK" evidence="3">
    <location>
        <begin position="329"/>
        <end position="362"/>
    </location>
</feature>
<organism evidence="5 6">
    <name type="scientific">Symbiodinium microadriaticum</name>
    <name type="common">Dinoflagellate</name>
    <name type="synonym">Zooxanthella microadriatica</name>
    <dbReference type="NCBI Taxonomy" id="2951"/>
    <lineage>
        <taxon>Eukaryota</taxon>
        <taxon>Sar</taxon>
        <taxon>Alveolata</taxon>
        <taxon>Dinophyceae</taxon>
        <taxon>Suessiales</taxon>
        <taxon>Symbiodiniaceae</taxon>
        <taxon>Symbiodinium</taxon>
    </lineage>
</organism>
<comment type="caution">
    <text evidence="5">The sequence shown here is derived from an EMBL/GenBank/DDBJ whole genome shotgun (WGS) entry which is preliminary data.</text>
</comment>
<dbReference type="Gene3D" id="1.25.40.20">
    <property type="entry name" value="Ankyrin repeat-containing domain"/>
    <property type="match status" value="3"/>
</dbReference>
<dbReference type="Pfam" id="PF13857">
    <property type="entry name" value="Ank_5"/>
    <property type="match status" value="1"/>
</dbReference>
<dbReference type="EMBL" id="LSRX01001672">
    <property type="protein sequence ID" value="OLP78043.1"/>
    <property type="molecule type" value="Genomic_DNA"/>
</dbReference>
<dbReference type="Proteomes" id="UP000186817">
    <property type="component" value="Unassembled WGS sequence"/>
</dbReference>
<keyword evidence="1" id="KW-0677">Repeat</keyword>
<evidence type="ECO:0000256" key="4">
    <source>
        <dbReference type="SAM" id="MobiDB-lite"/>
    </source>
</evidence>
<evidence type="ECO:0000256" key="1">
    <source>
        <dbReference type="ARBA" id="ARBA00022737"/>
    </source>
</evidence>
<name>A0A1Q9C531_SYMMI</name>
<dbReference type="InterPro" id="IPR036770">
    <property type="entry name" value="Ankyrin_rpt-contain_sf"/>
</dbReference>
<dbReference type="PANTHER" id="PTHR24171">
    <property type="entry name" value="ANKYRIN REPEAT DOMAIN-CONTAINING PROTEIN 39-RELATED"/>
    <property type="match status" value="1"/>
</dbReference>
<dbReference type="SMART" id="SM00248">
    <property type="entry name" value="ANK"/>
    <property type="match status" value="8"/>
</dbReference>
<gene>
    <name evidence="5" type="primary">Mib1</name>
    <name evidence="5" type="ORF">AK812_SmicGene41840</name>
</gene>
<feature type="repeat" description="ANK" evidence="3">
    <location>
        <begin position="827"/>
        <end position="859"/>
    </location>
</feature>
<sequence>MARAVPARKKAPRLKPGNFARRTRQKTSALHQLRICKLSGEVVAHTDAHRHQTLLSLLTCLEPTCGVSKHRIRLLQDGHVLQRDVNLQPSAPLDLQVVLLPYMQSNNEIARSFREALHDQDTVKLENLLWQPVDPNTTFSRYLPRPITCTAEPRSSNRITPIDIACQRCHAAMSFQYQEPRTAVMLLSAGADAQPMLRDANSWTMQPTPKDYLDYIHPRTLASTVSLVRAATTLSTPAVMRQILQAAKCANVCIMPACLCSAAHKGNEDAARWLLGARAPVDSHICHLVLSGAHNLLFSNHARRTALALAASRVNVLLQARADPNKRLDEQTALLQAAAHGAPETVMRSILKAAAEVNQEDSLGRTALRLALLSRKAPDVGVVQALLRAKADKRHKDHFGKTIFSIAAQRLDNAILSIDATTMSDDMDDDFQGANHWIGSTDQENYQDEFDDWDWLEQEMQREAEENEREREAWNKEKERQIAYSKRLANMTVKYMNSKSREIHASKPYPSCQLDCGSFREAWLETLHEGNNPDRNLSLHQLRDRRQTTKKPLRAEILQHRSPREVLLHDLDSSRIGPISLDATELTLDGKIITDSWRWSDLLQRSGSNGTVHVHIVSTADKQAADQSTQPSQSPAKQDPRPMVLSSKTVTIYMAASGNKIADIELEEGQHRVQDVAKQLQPQVNATRFQQRLLPDEDRDELHGRQLLDSDTNQLFLILLPYIDICQNDEAELLDAIEEGNTTKVEAILHRPQHPDQTACQDYQPTALALAAHNNHTDIVDLLLEARADVARRSNSRALLEAIWNENLPVTAMLLVARATPHPQPEDESTPLQEAVVAQNWDIMSLLLEAGARPNDRDQEGNKALHFACDQPYIQPVLTLLQYRANLEATNDDGETPKAVAQAAAAMRDLVLGTCRGPSARHNMSGIRESSDTDEENSWECESQEDKDD</sequence>
<evidence type="ECO:0000313" key="5">
    <source>
        <dbReference type="EMBL" id="OLP78043.1"/>
    </source>
</evidence>
<feature type="compositionally biased region" description="Acidic residues" evidence="4">
    <location>
        <begin position="932"/>
        <end position="949"/>
    </location>
</feature>
<protein>
    <submittedName>
        <fullName evidence="5">E3 ubiquitin-protein ligase MIB1</fullName>
    </submittedName>
</protein>
<dbReference type="OrthoDB" id="418907at2759"/>
<dbReference type="Pfam" id="PF12796">
    <property type="entry name" value="Ank_2"/>
    <property type="match status" value="1"/>
</dbReference>
<dbReference type="PROSITE" id="PS50297">
    <property type="entry name" value="ANK_REP_REGION"/>
    <property type="match status" value="1"/>
</dbReference>
<evidence type="ECO:0000256" key="2">
    <source>
        <dbReference type="ARBA" id="ARBA00023043"/>
    </source>
</evidence>
<feature type="repeat" description="ANK" evidence="3">
    <location>
        <begin position="763"/>
        <end position="795"/>
    </location>
</feature>
<dbReference type="AlphaFoldDB" id="A0A1Q9C531"/>
<feature type="compositionally biased region" description="Polar residues" evidence="4">
    <location>
        <begin position="625"/>
        <end position="636"/>
    </location>
</feature>
<reference evidence="5 6" key="1">
    <citation type="submission" date="2016-02" db="EMBL/GenBank/DDBJ databases">
        <title>Genome analysis of coral dinoflagellate symbionts highlights evolutionary adaptations to a symbiotic lifestyle.</title>
        <authorList>
            <person name="Aranda M."/>
            <person name="Li Y."/>
            <person name="Liew Y.J."/>
            <person name="Baumgarten S."/>
            <person name="Simakov O."/>
            <person name="Wilson M."/>
            <person name="Piel J."/>
            <person name="Ashoor H."/>
            <person name="Bougouffa S."/>
            <person name="Bajic V.B."/>
            <person name="Ryu T."/>
            <person name="Ravasi T."/>
            <person name="Bayer T."/>
            <person name="Micklem G."/>
            <person name="Kim H."/>
            <person name="Bhak J."/>
            <person name="Lajeunesse T.C."/>
            <person name="Voolstra C.R."/>
        </authorList>
    </citation>
    <scope>NUCLEOTIDE SEQUENCE [LARGE SCALE GENOMIC DNA]</scope>
    <source>
        <strain evidence="5 6">CCMP2467</strain>
    </source>
</reference>
<dbReference type="SUPFAM" id="SSF48403">
    <property type="entry name" value="Ankyrin repeat"/>
    <property type="match status" value="2"/>
</dbReference>